<dbReference type="PANTHER" id="PTHR14609:SF1">
    <property type="entry name" value="ORC UBIQUITIN LIGASE 1"/>
    <property type="match status" value="1"/>
</dbReference>
<dbReference type="InterPro" id="IPR013083">
    <property type="entry name" value="Znf_RING/FYVE/PHD"/>
</dbReference>
<keyword evidence="1 3" id="KW-0863">Zinc-finger</keyword>
<evidence type="ECO:0000256" key="2">
    <source>
        <dbReference type="ARBA" id="ARBA00022833"/>
    </source>
</evidence>
<feature type="region of interest" description="Disordered" evidence="5">
    <location>
        <begin position="251"/>
        <end position="287"/>
    </location>
</feature>
<feature type="compositionally biased region" description="Basic and acidic residues" evidence="5">
    <location>
        <begin position="394"/>
        <end position="404"/>
    </location>
</feature>
<dbReference type="CDD" id="cd16562">
    <property type="entry name" value="RING-HC_RNF219"/>
    <property type="match status" value="1"/>
</dbReference>
<dbReference type="Proteomes" id="UP000271974">
    <property type="component" value="Unassembled WGS sequence"/>
</dbReference>
<dbReference type="OrthoDB" id="6105938at2759"/>
<proteinExistence type="predicted"/>
<keyword evidence="8" id="KW-1185">Reference proteome</keyword>
<dbReference type="SMART" id="SM00184">
    <property type="entry name" value="RING"/>
    <property type="match status" value="1"/>
</dbReference>
<dbReference type="InterPro" id="IPR001841">
    <property type="entry name" value="Znf_RING"/>
</dbReference>
<dbReference type="InterPro" id="IPR039209">
    <property type="entry name" value="OBI1"/>
</dbReference>
<feature type="coiled-coil region" evidence="4">
    <location>
        <begin position="88"/>
        <end position="122"/>
    </location>
</feature>
<dbReference type="EMBL" id="RQTK01000852">
    <property type="protein sequence ID" value="RUS74237.1"/>
    <property type="molecule type" value="Genomic_DNA"/>
</dbReference>
<feature type="region of interest" description="Disordered" evidence="5">
    <location>
        <begin position="493"/>
        <end position="579"/>
    </location>
</feature>
<feature type="region of interest" description="Disordered" evidence="5">
    <location>
        <begin position="620"/>
        <end position="655"/>
    </location>
</feature>
<feature type="compositionally biased region" description="Polar residues" evidence="5">
    <location>
        <begin position="745"/>
        <end position="755"/>
    </location>
</feature>
<feature type="domain" description="RING-type" evidence="6">
    <location>
        <begin position="18"/>
        <end position="56"/>
    </location>
</feature>
<protein>
    <recommendedName>
        <fullName evidence="6">RING-type domain-containing protein</fullName>
    </recommendedName>
</protein>
<feature type="compositionally biased region" description="Basic and acidic residues" evidence="5">
    <location>
        <begin position="124"/>
        <end position="134"/>
    </location>
</feature>
<feature type="compositionally biased region" description="Basic residues" evidence="5">
    <location>
        <begin position="510"/>
        <end position="522"/>
    </location>
</feature>
<evidence type="ECO:0000256" key="4">
    <source>
        <dbReference type="SAM" id="Coils"/>
    </source>
</evidence>
<evidence type="ECO:0000256" key="3">
    <source>
        <dbReference type="PROSITE-ProRule" id="PRU00175"/>
    </source>
</evidence>
<keyword evidence="1 3" id="KW-0479">Metal-binding</keyword>
<gene>
    <name evidence="7" type="ORF">EGW08_018005</name>
</gene>
<feature type="region of interest" description="Disordered" evidence="5">
    <location>
        <begin position="123"/>
        <end position="151"/>
    </location>
</feature>
<comment type="caution">
    <text evidence="7">The sequence shown here is derived from an EMBL/GenBank/DDBJ whole genome shotgun (WGS) entry which is preliminary data.</text>
</comment>
<dbReference type="GO" id="GO:0006513">
    <property type="term" value="P:protein monoubiquitination"/>
    <property type="evidence" value="ECO:0007669"/>
    <property type="project" value="InterPro"/>
</dbReference>
<organism evidence="7 8">
    <name type="scientific">Elysia chlorotica</name>
    <name type="common">Eastern emerald elysia</name>
    <name type="synonym">Sea slug</name>
    <dbReference type="NCBI Taxonomy" id="188477"/>
    <lineage>
        <taxon>Eukaryota</taxon>
        <taxon>Metazoa</taxon>
        <taxon>Spiralia</taxon>
        <taxon>Lophotrochozoa</taxon>
        <taxon>Mollusca</taxon>
        <taxon>Gastropoda</taxon>
        <taxon>Heterobranchia</taxon>
        <taxon>Euthyneura</taxon>
        <taxon>Panpulmonata</taxon>
        <taxon>Sacoglossa</taxon>
        <taxon>Placobranchoidea</taxon>
        <taxon>Plakobranchidae</taxon>
        <taxon>Elysia</taxon>
    </lineage>
</organism>
<dbReference type="PROSITE" id="PS50089">
    <property type="entry name" value="ZF_RING_2"/>
    <property type="match status" value="1"/>
</dbReference>
<feature type="compositionally biased region" description="Polar residues" evidence="5">
    <location>
        <begin position="1001"/>
        <end position="1015"/>
    </location>
</feature>
<feature type="coiled-coil region" evidence="4">
    <location>
        <begin position="152"/>
        <end position="248"/>
    </location>
</feature>
<feature type="compositionally biased region" description="Polar residues" evidence="5">
    <location>
        <begin position="352"/>
        <end position="376"/>
    </location>
</feature>
<dbReference type="GO" id="GO:0004842">
    <property type="term" value="F:ubiquitin-protein transferase activity"/>
    <property type="evidence" value="ECO:0007669"/>
    <property type="project" value="InterPro"/>
</dbReference>
<feature type="compositionally biased region" description="Polar residues" evidence="5">
    <location>
        <begin position="493"/>
        <end position="508"/>
    </location>
</feature>
<feature type="region of interest" description="Disordered" evidence="5">
    <location>
        <begin position="336"/>
        <end position="475"/>
    </location>
</feature>
<dbReference type="PANTHER" id="PTHR14609">
    <property type="entry name" value="RING FINGER PROTEIN 219"/>
    <property type="match status" value="1"/>
</dbReference>
<keyword evidence="4" id="KW-0175">Coiled coil</keyword>
<dbReference type="GO" id="GO:0008270">
    <property type="term" value="F:zinc ion binding"/>
    <property type="evidence" value="ECO:0007669"/>
    <property type="project" value="UniProtKB-KW"/>
</dbReference>
<feature type="compositionally biased region" description="Polar residues" evidence="5">
    <location>
        <begin position="543"/>
        <end position="558"/>
    </location>
</feature>
<evidence type="ECO:0000313" key="8">
    <source>
        <dbReference type="Proteomes" id="UP000271974"/>
    </source>
</evidence>
<evidence type="ECO:0000259" key="6">
    <source>
        <dbReference type="PROSITE" id="PS50089"/>
    </source>
</evidence>
<feature type="compositionally biased region" description="Polar residues" evidence="5">
    <location>
        <begin position="716"/>
        <end position="728"/>
    </location>
</feature>
<reference evidence="7 8" key="1">
    <citation type="submission" date="2019-01" db="EMBL/GenBank/DDBJ databases">
        <title>A draft genome assembly of the solar-powered sea slug Elysia chlorotica.</title>
        <authorList>
            <person name="Cai H."/>
            <person name="Li Q."/>
            <person name="Fang X."/>
            <person name="Li J."/>
            <person name="Curtis N.E."/>
            <person name="Altenburger A."/>
            <person name="Shibata T."/>
            <person name="Feng M."/>
            <person name="Maeda T."/>
            <person name="Schwartz J.A."/>
            <person name="Shigenobu S."/>
            <person name="Lundholm N."/>
            <person name="Nishiyama T."/>
            <person name="Yang H."/>
            <person name="Hasebe M."/>
            <person name="Li S."/>
            <person name="Pierce S.K."/>
            <person name="Wang J."/>
        </authorList>
    </citation>
    <scope>NUCLEOTIDE SEQUENCE [LARGE SCALE GENOMIC DNA]</scope>
    <source>
        <strain evidence="7">EC2010</strain>
        <tissue evidence="7">Whole organism of an adult</tissue>
    </source>
</reference>
<feature type="region of interest" description="Disordered" evidence="5">
    <location>
        <begin position="716"/>
        <end position="771"/>
    </location>
</feature>
<dbReference type="SUPFAM" id="SSF57850">
    <property type="entry name" value="RING/U-box"/>
    <property type="match status" value="1"/>
</dbReference>
<evidence type="ECO:0000256" key="1">
    <source>
        <dbReference type="ARBA" id="ARBA00022771"/>
    </source>
</evidence>
<evidence type="ECO:0000313" key="7">
    <source>
        <dbReference type="EMBL" id="RUS74237.1"/>
    </source>
</evidence>
<keyword evidence="2" id="KW-0862">Zinc</keyword>
<feature type="region of interest" description="Disordered" evidence="5">
    <location>
        <begin position="945"/>
        <end position="975"/>
    </location>
</feature>
<feature type="non-terminal residue" evidence="7">
    <location>
        <position position="1"/>
    </location>
</feature>
<accession>A0A3S1B3N2</accession>
<feature type="compositionally biased region" description="Polar residues" evidence="5">
    <location>
        <begin position="444"/>
        <end position="458"/>
    </location>
</feature>
<dbReference type="STRING" id="188477.A0A3S1B3N2"/>
<evidence type="ECO:0000256" key="5">
    <source>
        <dbReference type="SAM" id="MobiDB-lite"/>
    </source>
</evidence>
<feature type="region of interest" description="Disordered" evidence="5">
    <location>
        <begin position="999"/>
        <end position="1025"/>
    </location>
</feature>
<dbReference type="GO" id="GO:0006275">
    <property type="term" value="P:regulation of DNA replication"/>
    <property type="evidence" value="ECO:0007669"/>
    <property type="project" value="InterPro"/>
</dbReference>
<dbReference type="Pfam" id="PF13923">
    <property type="entry name" value="zf-C3HC4_2"/>
    <property type="match status" value="1"/>
</dbReference>
<name>A0A3S1B3N2_ELYCH</name>
<dbReference type="AlphaFoldDB" id="A0A3S1B3N2"/>
<dbReference type="InterPro" id="IPR035691">
    <property type="entry name" value="OBI1_RING-HC"/>
</dbReference>
<feature type="region of interest" description="Disordered" evidence="5">
    <location>
        <begin position="862"/>
        <end position="933"/>
    </location>
</feature>
<feature type="compositionally biased region" description="Polar residues" evidence="5">
    <location>
        <begin position="268"/>
        <end position="287"/>
    </location>
</feature>
<feature type="region of interest" description="Disordered" evidence="5">
    <location>
        <begin position="672"/>
        <end position="700"/>
    </location>
</feature>
<sequence>TDTERRQPPVSFTLPISCQVCLGKVKQPVVCPNLHVFCERCLEVWLKRNNQCPSCRAVISPDNPAKHIIGGQAEEEHPTRQSCPELRRARFDLLYLEYEDQIEQLKKENLILRTENNILVSQVKETDKAKENGKTDAGPGSSGTKAPDGPSLLMLTRNLQEAQKLYSNIKDDMAHMKQENVKMKDENMALTRENENLRLELAQRSPKKFGRYTVATLETKVSEQEKQIRQLTKALERSDTFIEELQKKLEESNAASADRGRDSRATSTSSSQGMSQHANSQASSSRETFNINMVASDKQSQRRAVESFSFRVQEPLPSDKARRLLFGKVFVDEPPSTKTAKQKEMEKDAGSSAYSSKQDQDFAVSSTNQERSGGTSERNRPMPESILKTQASSSRREASQRVESMDMNEEEETPRRVHFDVSPPRHKIPEESASFDLELPSPMDRSTSTPREAVTSGSKGAGPAPTSVKEEIQWEDSEFDIKVKDLLRKNAQTLKRSGSLETVSSQGAHSAKKSNKGQKGKAKQIGSPAVKSSKMPDHDANDSSRLSVPDMNSSNVISDLSGMEDDDDRNTNHSEDLNISMTPELSDCLKLMDRAEKNMVSVPPSSRAFPLPGSSVVLPPRPSSVPPHLGKPLVPSSVMSGSNHHSAGFSASTTATSASTGWEQQFYSSLRTNPYKQPSSGGPHLSHPQQETFPPFSSIGKLESLSDEYGGISSAASQFSSQHNSANQDRSKSLHSYLARPPSPSYSFSNSQKQAFQAPDHTSHFNSRPPFTASSFLHSAGSSKTSSSTLPNKFNLPGGSSTLSSNASTASSLSSLAPSVPSYTPMMPHSSSSSSATTDAFKFSSSSNSHFSSSFGRIGKPSALSTHSPAGLHHTNPLPPSLNNSTLHWPESASPDRFSRRNFLPDDLDTTNSDDRPQSRDFGASHGPTNDFNFQTREEKHYQHSRWRQTKAATDDSFCTAMEPPTSGYPADLSHEMSSNSDMDFFSSPRLRRFSYPHVSGTGSVRSDDGCNTSGIDDMNILDQP</sequence>
<dbReference type="Gene3D" id="3.30.40.10">
    <property type="entry name" value="Zinc/RING finger domain, C3HC4 (zinc finger)"/>
    <property type="match status" value="1"/>
</dbReference>